<accession>A0ABS6L397</accession>
<dbReference type="PIRSF" id="PIRSF030561">
    <property type="entry name" value="UCP030561"/>
    <property type="match status" value="1"/>
</dbReference>
<reference evidence="2 3" key="1">
    <citation type="submission" date="2021-03" db="EMBL/GenBank/DDBJ databases">
        <title>Five novel Rahnella species.</title>
        <authorList>
            <person name="Brady C."/>
            <person name="Asselin J."/>
            <person name="Beer S."/>
            <person name="Bruberg M.B."/>
            <person name="Crampton B."/>
            <person name="Venter S."/>
            <person name="Arnold D."/>
            <person name="Denman S."/>
        </authorList>
    </citation>
    <scope>NUCLEOTIDE SEQUENCE [LARGE SCALE GENOMIC DNA]</scope>
    <source>
        <strain evidence="2 3">L72c</strain>
    </source>
</reference>
<dbReference type="Pfam" id="PF12680">
    <property type="entry name" value="SnoaL_2"/>
    <property type="match status" value="1"/>
</dbReference>
<dbReference type="Gene3D" id="3.10.450.50">
    <property type="match status" value="1"/>
</dbReference>
<sequence>MDVVIPVEKQFQAYNSHDLDTFVSCYSDDFIAYRMPNMSPSLQGKEALRTFYKHHRFNNAALRAELISRTVLGNNVFDHEMIYGIYDTPVNSIAVFEVEKGLIKTAWFYFE</sequence>
<comment type="caution">
    <text evidence="2">The sequence shown here is derived from an EMBL/GenBank/DDBJ whole genome shotgun (WGS) entry which is preliminary data.</text>
</comment>
<evidence type="ECO:0000313" key="3">
    <source>
        <dbReference type="Proteomes" id="UP000699865"/>
    </source>
</evidence>
<evidence type="ECO:0000259" key="1">
    <source>
        <dbReference type="Pfam" id="PF12680"/>
    </source>
</evidence>
<dbReference type="Proteomes" id="UP000699865">
    <property type="component" value="Unassembled WGS sequence"/>
</dbReference>
<proteinExistence type="predicted"/>
<organism evidence="2 3">
    <name type="scientific">Rahnella perminowiae</name>
    <dbReference type="NCBI Taxonomy" id="2816244"/>
    <lineage>
        <taxon>Bacteria</taxon>
        <taxon>Pseudomonadati</taxon>
        <taxon>Pseudomonadota</taxon>
        <taxon>Gammaproteobacteria</taxon>
        <taxon>Enterobacterales</taxon>
        <taxon>Yersiniaceae</taxon>
        <taxon>Rahnella</taxon>
    </lineage>
</organism>
<dbReference type="InterPro" id="IPR008317">
    <property type="entry name" value="UCP030561"/>
</dbReference>
<dbReference type="EMBL" id="JAFMOU010000070">
    <property type="protein sequence ID" value="MBU9836330.1"/>
    <property type="molecule type" value="Genomic_DNA"/>
</dbReference>
<dbReference type="RefSeq" id="WP_129953431.1">
    <property type="nucleotide sequence ID" value="NZ_JAFMOS010000461.1"/>
</dbReference>
<dbReference type="InterPro" id="IPR032710">
    <property type="entry name" value="NTF2-like_dom_sf"/>
</dbReference>
<name>A0ABS6L397_9GAMM</name>
<keyword evidence="3" id="KW-1185">Reference proteome</keyword>
<dbReference type="InterPro" id="IPR037401">
    <property type="entry name" value="SnoaL-like"/>
</dbReference>
<feature type="domain" description="SnoaL-like" evidence="1">
    <location>
        <begin position="7"/>
        <end position="104"/>
    </location>
</feature>
<dbReference type="SUPFAM" id="SSF54427">
    <property type="entry name" value="NTF2-like"/>
    <property type="match status" value="1"/>
</dbReference>
<gene>
    <name evidence="2" type="ORF">J1786_16115</name>
</gene>
<evidence type="ECO:0000313" key="2">
    <source>
        <dbReference type="EMBL" id="MBU9836330.1"/>
    </source>
</evidence>
<protein>
    <submittedName>
        <fullName evidence="2">Nuclear transport factor 2 family protein</fullName>
    </submittedName>
</protein>